<gene>
    <name evidence="3" type="ORF">QB898_08455</name>
</gene>
<dbReference type="Proteomes" id="UP001237156">
    <property type="component" value="Unassembled WGS sequence"/>
</dbReference>
<comment type="caution">
    <text evidence="3">The sequence shown here is derived from an EMBL/GenBank/DDBJ whole genome shotgun (WGS) entry which is preliminary data.</text>
</comment>
<dbReference type="AlphaFoldDB" id="A0AAW6RN52"/>
<dbReference type="InterPro" id="IPR036591">
    <property type="entry name" value="YggU-like_sf"/>
</dbReference>
<evidence type="ECO:0000256" key="2">
    <source>
        <dbReference type="HAMAP-Rule" id="MF_00634"/>
    </source>
</evidence>
<reference evidence="3 4" key="1">
    <citation type="submission" date="2023-04" db="EMBL/GenBank/DDBJ databases">
        <title>Ottowia paracancer sp. nov., isolated from human stomach.</title>
        <authorList>
            <person name="Song Y."/>
        </authorList>
    </citation>
    <scope>NUCLEOTIDE SEQUENCE [LARGE SCALE GENOMIC DNA]</scope>
    <source>
        <strain evidence="3 4">10c7w1</strain>
    </source>
</reference>
<comment type="similarity">
    <text evidence="1 2">Belongs to the UPF0235 family.</text>
</comment>
<organism evidence="3 4">
    <name type="scientific">Ottowia cancrivicina</name>
    <dbReference type="NCBI Taxonomy" id="3040346"/>
    <lineage>
        <taxon>Bacteria</taxon>
        <taxon>Pseudomonadati</taxon>
        <taxon>Pseudomonadota</taxon>
        <taxon>Betaproteobacteria</taxon>
        <taxon>Burkholderiales</taxon>
        <taxon>Comamonadaceae</taxon>
        <taxon>Ottowia</taxon>
    </lineage>
</organism>
<dbReference type="RefSeq" id="WP_279524584.1">
    <property type="nucleotide sequence ID" value="NZ_JARVII010000016.1"/>
</dbReference>
<evidence type="ECO:0000256" key="1">
    <source>
        <dbReference type="ARBA" id="ARBA00010364"/>
    </source>
</evidence>
<dbReference type="InterPro" id="IPR003746">
    <property type="entry name" value="DUF167"/>
</dbReference>
<proteinExistence type="inferred from homology"/>
<dbReference type="SUPFAM" id="SSF69786">
    <property type="entry name" value="YggU-like"/>
    <property type="match status" value="1"/>
</dbReference>
<keyword evidence="4" id="KW-1185">Reference proteome</keyword>
<accession>A0AAW6RN52</accession>
<dbReference type="NCBIfam" id="TIGR00251">
    <property type="entry name" value="DUF167 family protein"/>
    <property type="match status" value="1"/>
</dbReference>
<name>A0AAW6RN52_9BURK</name>
<dbReference type="EMBL" id="JARVII010000016">
    <property type="protein sequence ID" value="MDG9699738.1"/>
    <property type="molecule type" value="Genomic_DNA"/>
</dbReference>
<sequence length="99" mass="10114">MSAMLFKLPIHATPGARRTEAAGAHGAALRVRLAAPPVDGKANAALIAWAARAFGVPKASVQLLHGAAGRQKTLGITLADEKALQAAQALVAAWMKPDA</sequence>
<dbReference type="PANTHER" id="PTHR13420">
    <property type="entry name" value="UPF0235 PROTEIN C15ORF40"/>
    <property type="match status" value="1"/>
</dbReference>
<evidence type="ECO:0000313" key="4">
    <source>
        <dbReference type="Proteomes" id="UP001237156"/>
    </source>
</evidence>
<evidence type="ECO:0000313" key="3">
    <source>
        <dbReference type="EMBL" id="MDG9699738.1"/>
    </source>
</evidence>
<dbReference type="HAMAP" id="MF_00634">
    <property type="entry name" value="UPF0235"/>
    <property type="match status" value="1"/>
</dbReference>
<dbReference type="GO" id="GO:0005737">
    <property type="term" value="C:cytoplasm"/>
    <property type="evidence" value="ECO:0007669"/>
    <property type="project" value="TreeGrafter"/>
</dbReference>
<protein>
    <recommendedName>
        <fullName evidence="2">UPF0235 protein QB898_08455</fullName>
    </recommendedName>
</protein>
<dbReference type="SMART" id="SM01152">
    <property type="entry name" value="DUF167"/>
    <property type="match status" value="1"/>
</dbReference>
<dbReference type="Gene3D" id="3.30.1200.10">
    <property type="entry name" value="YggU-like"/>
    <property type="match status" value="1"/>
</dbReference>
<dbReference type="PANTHER" id="PTHR13420:SF7">
    <property type="entry name" value="UPF0235 PROTEIN C15ORF40"/>
    <property type="match status" value="1"/>
</dbReference>
<dbReference type="Pfam" id="PF02594">
    <property type="entry name" value="DUF167"/>
    <property type="match status" value="1"/>
</dbReference>